<proteinExistence type="predicted"/>
<gene>
    <name evidence="2" type="ORF">F0U44_08940</name>
</gene>
<accession>A0A5B1LD84</accession>
<evidence type="ECO:0000313" key="2">
    <source>
        <dbReference type="EMBL" id="KAA1418615.1"/>
    </source>
</evidence>
<feature type="signal peptide" evidence="1">
    <location>
        <begin position="1"/>
        <end position="30"/>
    </location>
</feature>
<feature type="chain" id="PRO_5023089170" evidence="1">
    <location>
        <begin position="31"/>
        <end position="249"/>
    </location>
</feature>
<name>A0A5B1LD84_9ACTN</name>
<comment type="caution">
    <text evidence="2">The sequence shown here is derived from an EMBL/GenBank/DDBJ whole genome shotgun (WGS) entry which is preliminary data.</text>
</comment>
<protein>
    <submittedName>
        <fullName evidence="2">Uncharacterized protein</fullName>
    </submittedName>
</protein>
<evidence type="ECO:0000256" key="1">
    <source>
        <dbReference type="SAM" id="SignalP"/>
    </source>
</evidence>
<dbReference type="Proteomes" id="UP000325003">
    <property type="component" value="Unassembled WGS sequence"/>
</dbReference>
<sequence length="249" mass="25991">MKKKQLTKSRSSLIGAALLGLASMPGTATAIVPAGTQEASGAISVPACSAPLIDDFSVGTYRSPDLVVGTDAASQAAPVLGGRRTTDFTSGLRNPYAMPATLVIPGDGKAPLVASTGYQGNSRLRLWYGFDKNRQLVPLNANLSCFDRFRVRIAGSDQSLNIVVQVKSGSAVSVYQSGTNTVGAMPAGGTIDFKLSTFTNDDLGAPPVDWKDIDRILLQVQPTVQVGIAPFGSIDYAIARFDLARPAAS</sequence>
<keyword evidence="3" id="KW-1185">Reference proteome</keyword>
<reference evidence="2 3" key="1">
    <citation type="submission" date="2019-09" db="EMBL/GenBank/DDBJ databases">
        <title>Nocardioides panacisoli sp. nov., isolated from the soil of a ginseng field.</title>
        <authorList>
            <person name="Cho C."/>
        </authorList>
    </citation>
    <scope>NUCLEOTIDE SEQUENCE [LARGE SCALE GENOMIC DNA]</scope>
    <source>
        <strain evidence="2 3">BN130099</strain>
    </source>
</reference>
<reference evidence="2 3" key="2">
    <citation type="submission" date="2019-09" db="EMBL/GenBank/DDBJ databases">
        <authorList>
            <person name="Jin C."/>
        </authorList>
    </citation>
    <scope>NUCLEOTIDE SEQUENCE [LARGE SCALE GENOMIC DNA]</scope>
    <source>
        <strain evidence="2 3">BN130099</strain>
    </source>
</reference>
<dbReference type="RefSeq" id="WP_149727955.1">
    <property type="nucleotide sequence ID" value="NZ_VUJV01000003.1"/>
</dbReference>
<keyword evidence="1" id="KW-0732">Signal</keyword>
<evidence type="ECO:0000313" key="3">
    <source>
        <dbReference type="Proteomes" id="UP000325003"/>
    </source>
</evidence>
<organism evidence="2 3">
    <name type="scientific">Nocardioides humilatus</name>
    <dbReference type="NCBI Taxonomy" id="2607660"/>
    <lineage>
        <taxon>Bacteria</taxon>
        <taxon>Bacillati</taxon>
        <taxon>Actinomycetota</taxon>
        <taxon>Actinomycetes</taxon>
        <taxon>Propionibacteriales</taxon>
        <taxon>Nocardioidaceae</taxon>
        <taxon>Nocardioides</taxon>
    </lineage>
</organism>
<dbReference type="EMBL" id="VUJV01000003">
    <property type="protein sequence ID" value="KAA1418615.1"/>
    <property type="molecule type" value="Genomic_DNA"/>
</dbReference>
<dbReference type="AlphaFoldDB" id="A0A5B1LD84"/>